<feature type="coiled-coil region" evidence="1">
    <location>
        <begin position="353"/>
        <end position="426"/>
    </location>
</feature>
<dbReference type="VEuPathDB" id="FungiDB:H310_06754"/>
<dbReference type="EMBL" id="KI913963">
    <property type="protein sequence ID" value="ETW01151.1"/>
    <property type="molecule type" value="Genomic_DNA"/>
</dbReference>
<keyword evidence="1" id="KW-0175">Coiled coil</keyword>
<name>A0A024U3Z8_9STRA</name>
<dbReference type="OrthoDB" id="70553at2759"/>
<dbReference type="RefSeq" id="XP_008870149.1">
    <property type="nucleotide sequence ID" value="XM_008871927.1"/>
</dbReference>
<dbReference type="GeneID" id="20083804"/>
<accession>A0A024U3Z8</accession>
<dbReference type="eggNOG" id="ENOG502S1VM">
    <property type="taxonomic scope" value="Eukaryota"/>
</dbReference>
<dbReference type="AlphaFoldDB" id="A0A024U3Z8"/>
<feature type="coiled-coil region" evidence="1">
    <location>
        <begin position="278"/>
        <end position="312"/>
    </location>
</feature>
<evidence type="ECO:0000256" key="2">
    <source>
        <dbReference type="SAM" id="MobiDB-lite"/>
    </source>
</evidence>
<evidence type="ECO:0000256" key="1">
    <source>
        <dbReference type="SAM" id="Coils"/>
    </source>
</evidence>
<evidence type="ECO:0000313" key="3">
    <source>
        <dbReference type="EMBL" id="ETW01151.1"/>
    </source>
</evidence>
<organism evidence="3">
    <name type="scientific">Aphanomyces invadans</name>
    <dbReference type="NCBI Taxonomy" id="157072"/>
    <lineage>
        <taxon>Eukaryota</taxon>
        <taxon>Sar</taxon>
        <taxon>Stramenopiles</taxon>
        <taxon>Oomycota</taxon>
        <taxon>Saprolegniomycetes</taxon>
        <taxon>Saprolegniales</taxon>
        <taxon>Verrucalvaceae</taxon>
        <taxon>Aphanomyces</taxon>
    </lineage>
</organism>
<protein>
    <submittedName>
        <fullName evidence="3">Uncharacterized protein</fullName>
    </submittedName>
</protein>
<reference evidence="3" key="1">
    <citation type="submission" date="2013-12" db="EMBL/GenBank/DDBJ databases">
        <title>The Genome Sequence of Aphanomyces invadans NJM9701.</title>
        <authorList>
            <consortium name="The Broad Institute Genomics Platform"/>
            <person name="Russ C."/>
            <person name="Tyler B."/>
            <person name="van West P."/>
            <person name="Dieguez-Uribeondo J."/>
            <person name="Young S.K."/>
            <person name="Zeng Q."/>
            <person name="Gargeya S."/>
            <person name="Fitzgerald M."/>
            <person name="Abouelleil A."/>
            <person name="Alvarado L."/>
            <person name="Chapman S.B."/>
            <person name="Gainer-Dewar J."/>
            <person name="Goldberg J."/>
            <person name="Griggs A."/>
            <person name="Gujja S."/>
            <person name="Hansen M."/>
            <person name="Howarth C."/>
            <person name="Imamovic A."/>
            <person name="Ireland A."/>
            <person name="Larimer J."/>
            <person name="McCowan C."/>
            <person name="Murphy C."/>
            <person name="Pearson M."/>
            <person name="Poon T.W."/>
            <person name="Priest M."/>
            <person name="Roberts A."/>
            <person name="Saif S."/>
            <person name="Shea T."/>
            <person name="Sykes S."/>
            <person name="Wortman J."/>
            <person name="Nusbaum C."/>
            <person name="Birren B."/>
        </authorList>
    </citation>
    <scope>NUCLEOTIDE SEQUENCE [LARGE SCALE GENOMIC DNA]</scope>
    <source>
        <strain evidence="3">NJM9701</strain>
    </source>
</reference>
<sequence>MADTRIADYGSDDDVCLRGRDESPLTFEALSSSEPANHLEDFGDDDVDMLITQRRKELYQIKVRKLKSRENLSGNGLNLGDLDLPSMDASPSKGAQSASSSSYTTPTKASLTEIAHRVASNEKQLRSDRMRLTELVSNDVHYHQSRTESTSRSSSRRTSPRTTPSPNHQKQLLSQKAIHKWHPDSKRTQIVNQDTPLDIALSSSEYDGHIGFAPTEEEFAVTNSATRRLKALAMELDSDNHEDEAEIVVQQVLDFGKYLGEEQAKGYFAGDDAGGSVFHDLQRKMDDMTQHLERLQEEKRLLERQQQESDRNATDMSSSLRMLSAQVSQFVNGGNGSGALNPRDLQSSSSHYKEDLMDELKMQRKLMGDLEVEISRWRHDADMLEQARVVEHQEHKAHVLQIVSSNRVLEEKVELQRDAVKTLQEDARGWQHKLDTVWDRILLVESRVLDLDKELVRSFIQKMSMQCVVGCDAAPTQSFDDLGGFARGPCCRACRDRLPCDRGGSRVCVCSPRLHVPHSPVLELSL</sequence>
<feature type="region of interest" description="Disordered" evidence="2">
    <location>
        <begin position="83"/>
        <end position="109"/>
    </location>
</feature>
<proteinExistence type="predicted"/>
<feature type="region of interest" description="Disordered" evidence="2">
    <location>
        <begin position="135"/>
        <end position="172"/>
    </location>
</feature>
<gene>
    <name evidence="3" type="ORF">H310_06754</name>
</gene>